<feature type="compositionally biased region" description="Polar residues" evidence="2">
    <location>
        <begin position="774"/>
        <end position="784"/>
    </location>
</feature>
<dbReference type="EMBL" id="JBICBT010001186">
    <property type="protein sequence ID" value="KAL3079492.1"/>
    <property type="molecule type" value="Genomic_DNA"/>
</dbReference>
<gene>
    <name evidence="4" type="ORF">niasHT_032500</name>
</gene>
<sequence>MENKAKKQRFAFVVEFVARSSISFFVTLFSHSFHLFCFYVSILALLHQSAALAQHAPPPPAAYQQQQIEVAPAQHTAGGIGTPMPVAVDEYVPESDEQSTGRLNQFQGFYTPRPLPAGAQFTFASVWASWSAWSFCSGGVQMRVRACNTVRGFSCLGPNREVQPCEELRFHPSSGHKQRFRESVVTPEPTVEDEATNIYRANDPWAEDRQEAMRQLSSRNREQAVKMTNLPSGDDQMPAQNEQTQQNAVPTMANLGEPVNVKQGGTLKQIKDSIQMAQQQYWALSGQHGHMGTVEWGGTKNQEKQQNTKKKQQQPYNNSEDISPKALSTKIESLTPMERDNLAKQLVNIEDRLQKTERKLQQKEQKLPAPTTLANSIATATVSTAPPSPFTTVVTKAQKTVEDITREWWNENKEEKHGVEQQRKPAGRQTLHSDGGQKAVVEELTESAEFVASSAEEMPSNGAMSSRKSLPNSNDGTKTIASSEIGGTQSTVVGTPALNSAGAAASSDITSSSSAKTASASALMMMTQNRKRPSPPTMAPQMDKISNATPTKVPPVVPMMPRYQQAVRNLTGRPMGRLDARQRTIVAVMEQKRKQFRKEGDMATATAAAEVPSPQQQMPKPQQKPPETMPQGKNRSGSGRPSADQLSVDTAQALEWMLANMTKSVEVVRHQSRGSSKKLLAMANGDDNGAETEEDRDRDQNKHEATAADEVQKRRPSVVFPSKQFAKLRNPSGGTSAAVVVRPALAGAKSRGADAAGDQFVMATSQRQSQQQQNAKSDNLNVNSRAFAPGKPLRIGPGWDEEESGEETADEQKVGDEDDADAERDSAATSTAKALERHRKRIITELARAQSVVEKQRTSGEKQQKEKQGAAAVASPISMEREIGRLRAELRTMEQQMGQMRGRDRGGQRHQNVPGEQPQRQQNKQKKEEEEREEMGSKSTSGTMETSTKLRSTAAGIAHNQQQATIPASSQFHSGSGTAARSNSGKKSENFSAKMDGKEEEEDYGEEEDGDNEEEEGDEQRRGNANRNGASGLKSAFSTEKSSREQPKGQQNAKGNNGTGTNYEIGPVRIGEAMVVQPATVTSATMTSIKTTTKTLERSNSRNIGNEVTTNVENENSVWTMDGMGSRHGDKAQWTDWGPWGECICGKQMRSRVCHYEQHSNGCSGRSYEVRQCAAASSSHCPTTRPPVPPSRRNTGDTAAAAPPMAQSNGIIRLRHLLWRRSK</sequence>
<evidence type="ECO:0000256" key="1">
    <source>
        <dbReference type="SAM" id="Coils"/>
    </source>
</evidence>
<feature type="region of interest" description="Disordered" evidence="2">
    <location>
        <begin position="848"/>
        <end position="1065"/>
    </location>
</feature>
<comment type="caution">
    <text evidence="4">The sequence shown here is derived from an EMBL/GenBank/DDBJ whole genome shotgun (WGS) entry which is preliminary data.</text>
</comment>
<feature type="region of interest" description="Disordered" evidence="2">
    <location>
        <begin position="292"/>
        <end position="325"/>
    </location>
</feature>
<feature type="compositionally biased region" description="Polar residues" evidence="2">
    <location>
        <begin position="633"/>
        <end position="646"/>
    </location>
</feature>
<accession>A0ABD2IH65</accession>
<feature type="compositionally biased region" description="Polar residues" evidence="2">
    <location>
        <begin position="937"/>
        <end position="951"/>
    </location>
</feature>
<dbReference type="Pfam" id="PF00090">
    <property type="entry name" value="TSP_1"/>
    <property type="match status" value="2"/>
</dbReference>
<organism evidence="4 5">
    <name type="scientific">Heterodera trifolii</name>
    <dbReference type="NCBI Taxonomy" id="157864"/>
    <lineage>
        <taxon>Eukaryota</taxon>
        <taxon>Metazoa</taxon>
        <taxon>Ecdysozoa</taxon>
        <taxon>Nematoda</taxon>
        <taxon>Chromadorea</taxon>
        <taxon>Rhabditida</taxon>
        <taxon>Tylenchina</taxon>
        <taxon>Tylenchomorpha</taxon>
        <taxon>Tylenchoidea</taxon>
        <taxon>Heteroderidae</taxon>
        <taxon>Heteroderinae</taxon>
        <taxon>Heterodera</taxon>
    </lineage>
</organism>
<feature type="region of interest" description="Disordered" evidence="2">
    <location>
        <begin position="1178"/>
        <end position="1207"/>
    </location>
</feature>
<evidence type="ECO:0000256" key="3">
    <source>
        <dbReference type="SAM" id="Phobius"/>
    </source>
</evidence>
<dbReference type="InterPro" id="IPR036383">
    <property type="entry name" value="TSP1_rpt_sf"/>
</dbReference>
<feature type="compositionally biased region" description="Acidic residues" evidence="2">
    <location>
        <begin position="799"/>
        <end position="809"/>
    </location>
</feature>
<feature type="region of interest" description="Disordered" evidence="2">
    <location>
        <begin position="409"/>
        <end position="437"/>
    </location>
</feature>
<feature type="compositionally biased region" description="Basic and acidic residues" evidence="2">
    <location>
        <begin position="854"/>
        <end position="868"/>
    </location>
</feature>
<dbReference type="Gene3D" id="2.20.100.10">
    <property type="entry name" value="Thrombospondin type-1 (TSP1) repeat"/>
    <property type="match status" value="1"/>
</dbReference>
<feature type="compositionally biased region" description="Basic and acidic residues" evidence="2">
    <location>
        <begin position="879"/>
        <end position="892"/>
    </location>
</feature>
<feature type="coiled-coil region" evidence="1">
    <location>
        <begin position="339"/>
        <end position="366"/>
    </location>
</feature>
<feature type="region of interest" description="Disordered" evidence="2">
    <location>
        <begin position="596"/>
        <end position="646"/>
    </location>
</feature>
<keyword evidence="1" id="KW-0175">Coiled coil</keyword>
<feature type="transmembrane region" description="Helical" evidence="3">
    <location>
        <begin position="21"/>
        <end position="46"/>
    </location>
</feature>
<evidence type="ECO:0000313" key="5">
    <source>
        <dbReference type="Proteomes" id="UP001620626"/>
    </source>
</evidence>
<keyword evidence="5" id="KW-1185">Reference proteome</keyword>
<evidence type="ECO:0000256" key="2">
    <source>
        <dbReference type="SAM" id="MobiDB-lite"/>
    </source>
</evidence>
<dbReference type="PROSITE" id="PS50092">
    <property type="entry name" value="TSP1"/>
    <property type="match status" value="2"/>
</dbReference>
<feature type="region of interest" description="Disordered" evidence="2">
    <location>
        <begin position="530"/>
        <end position="557"/>
    </location>
</feature>
<feature type="compositionally biased region" description="Polar residues" evidence="2">
    <location>
        <begin position="462"/>
        <end position="491"/>
    </location>
</feature>
<protein>
    <submittedName>
        <fullName evidence="4">Uncharacterized protein</fullName>
    </submittedName>
</protein>
<feature type="compositionally biased region" description="Basic and acidic residues" evidence="2">
    <location>
        <begin position="409"/>
        <end position="423"/>
    </location>
</feature>
<proteinExistence type="predicted"/>
<feature type="compositionally biased region" description="Polar residues" evidence="2">
    <location>
        <begin position="1048"/>
        <end position="1062"/>
    </location>
</feature>
<dbReference type="SUPFAM" id="SSF82895">
    <property type="entry name" value="TSP-1 type 1 repeat"/>
    <property type="match status" value="1"/>
</dbReference>
<dbReference type="SMART" id="SM00209">
    <property type="entry name" value="TSP1"/>
    <property type="match status" value="2"/>
</dbReference>
<keyword evidence="3" id="KW-1133">Transmembrane helix</keyword>
<reference evidence="4 5" key="1">
    <citation type="submission" date="2024-10" db="EMBL/GenBank/DDBJ databases">
        <authorList>
            <person name="Kim D."/>
        </authorList>
    </citation>
    <scope>NUCLEOTIDE SEQUENCE [LARGE SCALE GENOMIC DNA]</scope>
    <source>
        <strain evidence="4">BH-2024</strain>
    </source>
</reference>
<feature type="region of interest" description="Disordered" evidence="2">
    <location>
        <begin position="451"/>
        <end position="491"/>
    </location>
</feature>
<feature type="compositionally biased region" description="Basic and acidic residues" evidence="2">
    <location>
        <begin position="695"/>
        <end position="713"/>
    </location>
</feature>
<dbReference type="AlphaFoldDB" id="A0ABD2IH65"/>
<evidence type="ECO:0000313" key="4">
    <source>
        <dbReference type="EMBL" id="KAL3079492.1"/>
    </source>
</evidence>
<keyword evidence="3" id="KW-0812">Transmembrane</keyword>
<feature type="compositionally biased region" description="Polar residues" evidence="2">
    <location>
        <begin position="959"/>
        <end position="985"/>
    </location>
</feature>
<feature type="region of interest" description="Disordered" evidence="2">
    <location>
        <begin position="669"/>
        <end position="836"/>
    </location>
</feature>
<dbReference type="Proteomes" id="UP001620626">
    <property type="component" value="Unassembled WGS sequence"/>
</dbReference>
<dbReference type="InterPro" id="IPR000884">
    <property type="entry name" value="TSP1_rpt"/>
</dbReference>
<keyword evidence="3" id="KW-0472">Membrane</keyword>
<name>A0ABD2IH65_9BILA</name>
<feature type="compositionally biased region" description="Acidic residues" evidence="2">
    <location>
        <begin position="998"/>
        <end position="1018"/>
    </location>
</feature>